<name>A0A4Z2G8U7_9TELE</name>
<reference evidence="1 2" key="1">
    <citation type="submission" date="2019-03" db="EMBL/GenBank/DDBJ databases">
        <title>First draft genome of Liparis tanakae, snailfish: a comprehensive survey of snailfish specific genes.</title>
        <authorList>
            <person name="Kim W."/>
            <person name="Song I."/>
            <person name="Jeong J.-H."/>
            <person name="Kim D."/>
            <person name="Kim S."/>
            <person name="Ryu S."/>
            <person name="Song J.Y."/>
            <person name="Lee S.K."/>
        </authorList>
    </citation>
    <scope>NUCLEOTIDE SEQUENCE [LARGE SCALE GENOMIC DNA]</scope>
    <source>
        <tissue evidence="1">Muscle</tissue>
    </source>
</reference>
<dbReference type="EMBL" id="SRLO01000635">
    <property type="protein sequence ID" value="TNN49959.1"/>
    <property type="molecule type" value="Genomic_DNA"/>
</dbReference>
<dbReference type="AlphaFoldDB" id="A0A4Z2G8U7"/>
<comment type="caution">
    <text evidence="1">The sequence shown here is derived from an EMBL/GenBank/DDBJ whole genome shotgun (WGS) entry which is preliminary data.</text>
</comment>
<accession>A0A4Z2G8U7</accession>
<organism evidence="1 2">
    <name type="scientific">Liparis tanakae</name>
    <name type="common">Tanaka's snailfish</name>
    <dbReference type="NCBI Taxonomy" id="230148"/>
    <lineage>
        <taxon>Eukaryota</taxon>
        <taxon>Metazoa</taxon>
        <taxon>Chordata</taxon>
        <taxon>Craniata</taxon>
        <taxon>Vertebrata</taxon>
        <taxon>Euteleostomi</taxon>
        <taxon>Actinopterygii</taxon>
        <taxon>Neopterygii</taxon>
        <taxon>Teleostei</taxon>
        <taxon>Neoteleostei</taxon>
        <taxon>Acanthomorphata</taxon>
        <taxon>Eupercaria</taxon>
        <taxon>Perciformes</taxon>
        <taxon>Cottioidei</taxon>
        <taxon>Cottales</taxon>
        <taxon>Liparidae</taxon>
        <taxon>Liparis</taxon>
    </lineage>
</organism>
<evidence type="ECO:0000313" key="2">
    <source>
        <dbReference type="Proteomes" id="UP000314294"/>
    </source>
</evidence>
<protein>
    <submittedName>
        <fullName evidence="1">Uncharacterized protein</fullName>
    </submittedName>
</protein>
<gene>
    <name evidence="1" type="ORF">EYF80_039837</name>
</gene>
<sequence>MASEPPGCVRLSGSRRSAARTTLTGRMYFHPPAQECGFQERMTGPWSTRALRRRAALQERLPDISNGGTFRPQTSFTARTTRHETGDEVNAEVNVVPGNGED</sequence>
<proteinExistence type="predicted"/>
<dbReference type="Proteomes" id="UP000314294">
    <property type="component" value="Unassembled WGS sequence"/>
</dbReference>
<evidence type="ECO:0000313" key="1">
    <source>
        <dbReference type="EMBL" id="TNN49959.1"/>
    </source>
</evidence>
<keyword evidence="2" id="KW-1185">Reference proteome</keyword>